<evidence type="ECO:0000313" key="1">
    <source>
        <dbReference type="EMBL" id="KAI2393140.1"/>
    </source>
</evidence>
<organism evidence="1">
    <name type="scientific">Ophidiomyces ophidiicola</name>
    <dbReference type="NCBI Taxonomy" id="1387563"/>
    <lineage>
        <taxon>Eukaryota</taxon>
        <taxon>Fungi</taxon>
        <taxon>Dikarya</taxon>
        <taxon>Ascomycota</taxon>
        <taxon>Pezizomycotina</taxon>
        <taxon>Eurotiomycetes</taxon>
        <taxon>Eurotiomycetidae</taxon>
        <taxon>Onygenales</taxon>
        <taxon>Onygenaceae</taxon>
        <taxon>Ophidiomyces</taxon>
    </lineage>
</organism>
<accession>A0ACB8V5A9</accession>
<proteinExistence type="predicted"/>
<reference evidence="1" key="1">
    <citation type="journal article" date="2022" name="bioRxiv">
        <title>Population genetic analysis of Ophidiomyces ophidiicola, the causative agent of snake fungal disease, indicates recent introductions to the USA.</title>
        <authorList>
            <person name="Ladner J.T."/>
            <person name="Palmer J.M."/>
            <person name="Ettinger C.L."/>
            <person name="Stajich J.E."/>
            <person name="Farrell T.M."/>
            <person name="Glorioso B.M."/>
            <person name="Lawson B."/>
            <person name="Price S.J."/>
            <person name="Stengle A.G."/>
            <person name="Grear D.A."/>
            <person name="Lorch J.M."/>
        </authorList>
    </citation>
    <scope>NUCLEOTIDE SEQUENCE</scope>
    <source>
        <strain evidence="1">NWHC 24266-5</strain>
    </source>
</reference>
<sequence length="424" mass="48260">MKIISSHAFKFLTSNIHPPLPRTPQESRQLLSVLTSSFRRQLDREHPPVQPSEPQTPARSASGGRRSGSSVNADQHMSSILNHPLFSTVPHQQPARKRGIEARGQIDTNSATEDIVSTLDRAIASGTADTNVLHDCLCRHRLRLEGLAHGVMRREMRDSTLGSRITSWLSSANKQSRADFFRNQLTIRFAMPYMVNERYRSEVVKWLEEIRQENPCTSQSTAQFEKLPQFTVLYEYVYAESKYGDGIVPALRLFTECCHLPTLENTDDTLPSYMLFVASRIAQWICRLPETKAKAIPIELYDAFTLLFEGEPFIESRKFFWKAMLALHHPIHPNPELALQHAEMLSRDNIPKRRNLSLFIRMYLEATQLCIQQEEYVRASWLMSITKDLLPAQESPHPKTSSAGTREHHLGSTLGDTSNGLLPT</sequence>
<name>A0ACB8V5A9_9EURO</name>
<gene>
    <name evidence="1" type="ORF">LOY88_000198</name>
</gene>
<comment type="caution">
    <text evidence="1">The sequence shown here is derived from an EMBL/GenBank/DDBJ whole genome shotgun (WGS) entry which is preliminary data.</text>
</comment>
<protein>
    <submittedName>
        <fullName evidence="1">Uncharacterized protein</fullName>
    </submittedName>
</protein>
<dbReference type="EMBL" id="JALBCA010000003">
    <property type="protein sequence ID" value="KAI2393140.1"/>
    <property type="molecule type" value="Genomic_DNA"/>
</dbReference>